<dbReference type="AlphaFoldDB" id="A0A2B4SKR7"/>
<gene>
    <name evidence="2" type="ORF">AWC38_SpisGene6084</name>
</gene>
<dbReference type="OrthoDB" id="10409789at2759"/>
<accession>A0A2B4SKR7</accession>
<comment type="caution">
    <text evidence="2">The sequence shown here is derived from an EMBL/GenBank/DDBJ whole genome shotgun (WGS) entry which is preliminary data.</text>
</comment>
<reference evidence="3" key="1">
    <citation type="journal article" date="2017" name="bioRxiv">
        <title>Comparative analysis of the genomes of Stylophora pistillata and Acropora digitifera provides evidence for extensive differences between species of corals.</title>
        <authorList>
            <person name="Voolstra C.R."/>
            <person name="Li Y."/>
            <person name="Liew Y.J."/>
            <person name="Baumgarten S."/>
            <person name="Zoccola D."/>
            <person name="Flot J.-F."/>
            <person name="Tambutte S."/>
            <person name="Allemand D."/>
            <person name="Aranda M."/>
        </authorList>
    </citation>
    <scope>NUCLEOTIDE SEQUENCE [LARGE SCALE GENOMIC DNA]</scope>
</reference>
<organism evidence="2 3">
    <name type="scientific">Stylophora pistillata</name>
    <name type="common">Smooth cauliflower coral</name>
    <dbReference type="NCBI Taxonomy" id="50429"/>
    <lineage>
        <taxon>Eukaryota</taxon>
        <taxon>Metazoa</taxon>
        <taxon>Cnidaria</taxon>
        <taxon>Anthozoa</taxon>
        <taxon>Hexacorallia</taxon>
        <taxon>Scleractinia</taxon>
        <taxon>Astrocoeniina</taxon>
        <taxon>Pocilloporidae</taxon>
        <taxon>Stylophora</taxon>
    </lineage>
</organism>
<name>A0A2B4SKR7_STYPI</name>
<proteinExistence type="predicted"/>
<dbReference type="EMBL" id="LSMT01000070">
    <property type="protein sequence ID" value="PFX29168.1"/>
    <property type="molecule type" value="Genomic_DNA"/>
</dbReference>
<protein>
    <submittedName>
        <fullName evidence="2">Uncharacterized protein</fullName>
    </submittedName>
</protein>
<keyword evidence="1" id="KW-1133">Transmembrane helix</keyword>
<evidence type="ECO:0000313" key="3">
    <source>
        <dbReference type="Proteomes" id="UP000225706"/>
    </source>
</evidence>
<keyword evidence="1" id="KW-0472">Membrane</keyword>
<keyword evidence="3" id="KW-1185">Reference proteome</keyword>
<evidence type="ECO:0000256" key="1">
    <source>
        <dbReference type="SAM" id="Phobius"/>
    </source>
</evidence>
<keyword evidence="1" id="KW-0812">Transmembrane</keyword>
<sequence>MICCCWCLWRHKATVKEALRYRCCHCCGKCQKPLTEADSNEVGNKEEAKLIKNKPKDKAVEHEDFEGKKKLVEPVQEEDMGDKTQTVGNDNVLSLFLIYGSGSRQHPSYTYTFMPCVPDNLHSRVGNCTNVALCRYDTNRVPPVFIDLGEQGHVICEETNEYKFALMYPLKKGSHSISHSKVVVECDNDPHAKPVLNLISEDNLIFSLKTFCGCPDQRLSPETNKTATFDDIVAPTRLTSTSTKARPKSTPGGSSLSLVTLALHILVPCLGTFFLILIFLCLWWHHVTIKNALMRLICCQCCDGYDALEREGRIERVTESSRLLRNQQSYSAVGEEDSVAKRPEEGVAKQHFELIRKDNKAAVV</sequence>
<dbReference type="Proteomes" id="UP000225706">
    <property type="component" value="Unassembled WGS sequence"/>
</dbReference>
<evidence type="ECO:0000313" key="2">
    <source>
        <dbReference type="EMBL" id="PFX29168.1"/>
    </source>
</evidence>
<feature type="transmembrane region" description="Helical" evidence="1">
    <location>
        <begin position="261"/>
        <end position="285"/>
    </location>
</feature>